<proteinExistence type="predicted"/>
<dbReference type="PANTHER" id="PTHR37692">
    <property type="entry name" value="HYPOTHETICAL MEMBRANE SPANNING PROTEIN"/>
    <property type="match status" value="1"/>
</dbReference>
<organism evidence="2 3">
    <name type="scientific">Halogeometricum luteum</name>
    <dbReference type="NCBI Taxonomy" id="2950537"/>
    <lineage>
        <taxon>Archaea</taxon>
        <taxon>Methanobacteriati</taxon>
        <taxon>Methanobacteriota</taxon>
        <taxon>Stenosarchaea group</taxon>
        <taxon>Halobacteria</taxon>
        <taxon>Halobacteriales</taxon>
        <taxon>Haloferacaceae</taxon>
        <taxon>Halogeometricum</taxon>
    </lineage>
</organism>
<dbReference type="EMBL" id="JAMQOQ010000002">
    <property type="protein sequence ID" value="MDS0294671.1"/>
    <property type="molecule type" value="Genomic_DNA"/>
</dbReference>
<evidence type="ECO:0000313" key="2">
    <source>
        <dbReference type="EMBL" id="MDS0294671.1"/>
    </source>
</evidence>
<dbReference type="Pfam" id="PF04238">
    <property type="entry name" value="DUF420"/>
    <property type="match status" value="1"/>
</dbReference>
<name>A0ABU2G1K7_9EURY</name>
<sequence>MELRARNHVPAVTAALSAVSLALVFGTVLGYVPESSLPRASERTLAAIPHLNAVLSTTAIGTILLGVRAIRRGDVSRHRTLMLTTLALFVAFLVCYLYRIALVGTAEFPGPAAVYRFVYLPTLAIHILLAIACIPLVYYAVLVAVTRPVAEIYDSAHRRVGRVAASLWLVSFFLGDVVYLLLYHVY</sequence>
<evidence type="ECO:0000256" key="1">
    <source>
        <dbReference type="SAM" id="Phobius"/>
    </source>
</evidence>
<reference evidence="2 3" key="1">
    <citation type="submission" date="2022-06" db="EMBL/GenBank/DDBJ databases">
        <title>Halogeometricum sp. a new haloarchaeum isolate from saline soil.</title>
        <authorList>
            <person name="Strakova D."/>
            <person name="Galisteo C."/>
            <person name="Sanchez-Porro C."/>
            <person name="Ventosa A."/>
        </authorList>
    </citation>
    <scope>NUCLEOTIDE SEQUENCE [LARGE SCALE GENOMIC DNA]</scope>
    <source>
        <strain evidence="3">S3BR25-2</strain>
    </source>
</reference>
<feature type="transmembrane region" description="Helical" evidence="1">
    <location>
        <begin position="82"/>
        <end position="103"/>
    </location>
</feature>
<keyword evidence="1" id="KW-0472">Membrane</keyword>
<dbReference type="Proteomes" id="UP001254813">
    <property type="component" value="Unassembled WGS sequence"/>
</dbReference>
<gene>
    <name evidence="2" type="ORF">NDI79_10850</name>
</gene>
<dbReference type="PANTHER" id="PTHR37692:SF1">
    <property type="entry name" value="DUF420 DOMAIN-CONTAINING PROTEIN"/>
    <property type="match status" value="1"/>
</dbReference>
<evidence type="ECO:0000313" key="3">
    <source>
        <dbReference type="Proteomes" id="UP001254813"/>
    </source>
</evidence>
<feature type="transmembrane region" description="Helical" evidence="1">
    <location>
        <begin position="12"/>
        <end position="31"/>
    </location>
</feature>
<keyword evidence="1" id="KW-1133">Transmembrane helix</keyword>
<feature type="transmembrane region" description="Helical" evidence="1">
    <location>
        <begin position="123"/>
        <end position="145"/>
    </location>
</feature>
<feature type="transmembrane region" description="Helical" evidence="1">
    <location>
        <begin position="166"/>
        <end position="185"/>
    </location>
</feature>
<protein>
    <submittedName>
        <fullName evidence="2">DUF420 domain-containing protein</fullName>
    </submittedName>
</protein>
<dbReference type="InterPro" id="IPR007352">
    <property type="entry name" value="DUF420"/>
</dbReference>
<dbReference type="RefSeq" id="WP_310928490.1">
    <property type="nucleotide sequence ID" value="NZ_JAMQOQ010000002.1"/>
</dbReference>
<keyword evidence="1" id="KW-0812">Transmembrane</keyword>
<comment type="caution">
    <text evidence="2">The sequence shown here is derived from an EMBL/GenBank/DDBJ whole genome shotgun (WGS) entry which is preliminary data.</text>
</comment>
<feature type="transmembrane region" description="Helical" evidence="1">
    <location>
        <begin position="51"/>
        <end position="70"/>
    </location>
</feature>
<keyword evidence="3" id="KW-1185">Reference proteome</keyword>
<accession>A0ABU2G1K7</accession>